<dbReference type="GO" id="GO:0032259">
    <property type="term" value="P:methylation"/>
    <property type="evidence" value="ECO:0007669"/>
    <property type="project" value="UniProtKB-KW"/>
</dbReference>
<dbReference type="GO" id="GO:0008168">
    <property type="term" value="F:methyltransferase activity"/>
    <property type="evidence" value="ECO:0007669"/>
    <property type="project" value="UniProtKB-KW"/>
</dbReference>
<evidence type="ECO:0000313" key="1">
    <source>
        <dbReference type="EMBL" id="TDP05566.1"/>
    </source>
</evidence>
<gene>
    <name evidence="1" type="ORF">DFR39_11171</name>
</gene>
<dbReference type="RefSeq" id="WP_246030891.1">
    <property type="nucleotide sequence ID" value="NZ_JAUFPJ010000013.1"/>
</dbReference>
<dbReference type="Pfam" id="PF13489">
    <property type="entry name" value="Methyltransf_23"/>
    <property type="match status" value="1"/>
</dbReference>
<keyword evidence="2" id="KW-1185">Reference proteome</keyword>
<reference evidence="1 2" key="1">
    <citation type="submission" date="2019-03" db="EMBL/GenBank/DDBJ databases">
        <title>Genomic Encyclopedia of Type Strains, Phase IV (KMG-IV): sequencing the most valuable type-strain genomes for metagenomic binning, comparative biology and taxonomic classification.</title>
        <authorList>
            <person name="Goeker M."/>
        </authorList>
    </citation>
    <scope>NUCLEOTIDE SEQUENCE [LARGE SCALE GENOMIC DNA]</scope>
    <source>
        <strain evidence="1 2">DSM 25082</strain>
    </source>
</reference>
<dbReference type="InterPro" id="IPR029063">
    <property type="entry name" value="SAM-dependent_MTases_sf"/>
</dbReference>
<keyword evidence="1" id="KW-0489">Methyltransferase</keyword>
<keyword evidence="1" id="KW-0808">Transferase</keyword>
<proteinExistence type="predicted"/>
<sequence length="214" mass="24427">MSTENSFDEICSPLERAHPPFFVQKQYVGDDLKGRSRVDVFRQICEGKRVLHVGCVDWPITDLQRSLHLQLDSCCTLDGFDIHPEAFEIMQPHVRGRLFSDWSQVQGPYDLVLVPEVLEHVPDVQGFLRQLDAVGASQYVITVPDAYSCFAGHFDYSKGVQTFVEVVHPDHNCWYTPYTLANVLRKYTPWSLQGMWFFNRISLLAVATRATSSA</sequence>
<dbReference type="Proteomes" id="UP000295357">
    <property type="component" value="Unassembled WGS sequence"/>
</dbReference>
<protein>
    <submittedName>
        <fullName evidence="1">Methyltransferase family protein</fullName>
    </submittedName>
</protein>
<organism evidence="1 2">
    <name type="scientific">Roseateles asaccharophilus</name>
    <dbReference type="NCBI Taxonomy" id="582607"/>
    <lineage>
        <taxon>Bacteria</taxon>
        <taxon>Pseudomonadati</taxon>
        <taxon>Pseudomonadota</taxon>
        <taxon>Betaproteobacteria</taxon>
        <taxon>Burkholderiales</taxon>
        <taxon>Sphaerotilaceae</taxon>
        <taxon>Roseateles</taxon>
    </lineage>
</organism>
<dbReference type="AlphaFoldDB" id="A0A4R6MT72"/>
<evidence type="ECO:0000313" key="2">
    <source>
        <dbReference type="Proteomes" id="UP000295357"/>
    </source>
</evidence>
<name>A0A4R6MT72_9BURK</name>
<dbReference type="Gene3D" id="3.40.50.150">
    <property type="entry name" value="Vaccinia Virus protein VP39"/>
    <property type="match status" value="1"/>
</dbReference>
<dbReference type="SUPFAM" id="SSF53335">
    <property type="entry name" value="S-adenosyl-L-methionine-dependent methyltransferases"/>
    <property type="match status" value="1"/>
</dbReference>
<accession>A0A4R6MT72</accession>
<dbReference type="EMBL" id="SNXE01000011">
    <property type="protein sequence ID" value="TDP05566.1"/>
    <property type="molecule type" value="Genomic_DNA"/>
</dbReference>
<comment type="caution">
    <text evidence="1">The sequence shown here is derived from an EMBL/GenBank/DDBJ whole genome shotgun (WGS) entry which is preliminary data.</text>
</comment>